<keyword evidence="3" id="KW-1185">Reference proteome</keyword>
<dbReference type="RefSeq" id="WP_136434982.1">
    <property type="nucleotide sequence ID" value="NZ_JBHSNS010000012.1"/>
</dbReference>
<accession>A0ABW0ZN90</accession>
<sequence length="166" mass="18080">MSLPRTNGAYALGPDDGEALWFNGALGLLRATADQTEGRFAAFELRPRKGFAAPLHSHQKEDEFFLVLSGEVRLQHGDEVVEGVPGSFLYTPRGIGHSFHVDSDDARVLLFFGPAGVEGFFREVATPARSFSLPPSDEPVPDRATLVEIMSRHDQTVLGPPLPPKD</sequence>
<evidence type="ECO:0000313" key="3">
    <source>
        <dbReference type="Proteomes" id="UP001596072"/>
    </source>
</evidence>
<dbReference type="EMBL" id="JBHSNS010000012">
    <property type="protein sequence ID" value="MFC5731074.1"/>
    <property type="molecule type" value="Genomic_DNA"/>
</dbReference>
<dbReference type="InterPro" id="IPR053146">
    <property type="entry name" value="QDO-like"/>
</dbReference>
<feature type="domain" description="Cupin type-2" evidence="1">
    <location>
        <begin position="50"/>
        <end position="110"/>
    </location>
</feature>
<proteinExistence type="predicted"/>
<gene>
    <name evidence="2" type="ORF">ACFPQB_19320</name>
</gene>
<dbReference type="SUPFAM" id="SSF51182">
    <property type="entry name" value="RmlC-like cupins"/>
    <property type="match status" value="1"/>
</dbReference>
<protein>
    <submittedName>
        <fullName evidence="2">Cupin domain-containing protein</fullName>
    </submittedName>
</protein>
<name>A0ABW0ZN90_9ACTN</name>
<dbReference type="Proteomes" id="UP001596072">
    <property type="component" value="Unassembled WGS sequence"/>
</dbReference>
<reference evidence="3" key="1">
    <citation type="journal article" date="2019" name="Int. J. Syst. Evol. Microbiol.">
        <title>The Global Catalogue of Microorganisms (GCM) 10K type strain sequencing project: providing services to taxonomists for standard genome sequencing and annotation.</title>
        <authorList>
            <consortium name="The Broad Institute Genomics Platform"/>
            <consortium name="The Broad Institute Genome Sequencing Center for Infectious Disease"/>
            <person name="Wu L."/>
            <person name="Ma J."/>
        </authorList>
    </citation>
    <scope>NUCLEOTIDE SEQUENCE [LARGE SCALE GENOMIC DNA]</scope>
    <source>
        <strain evidence="3">YIM 94188</strain>
    </source>
</reference>
<dbReference type="Gene3D" id="2.60.120.10">
    <property type="entry name" value="Jelly Rolls"/>
    <property type="match status" value="1"/>
</dbReference>
<dbReference type="PANTHER" id="PTHR36440:SF1">
    <property type="entry name" value="PUTATIVE (AFU_ORTHOLOGUE AFUA_8G07350)-RELATED"/>
    <property type="match status" value="1"/>
</dbReference>
<dbReference type="InterPro" id="IPR013096">
    <property type="entry name" value="Cupin_2"/>
</dbReference>
<dbReference type="InterPro" id="IPR011051">
    <property type="entry name" value="RmlC_Cupin_sf"/>
</dbReference>
<comment type="caution">
    <text evidence="2">The sequence shown here is derived from an EMBL/GenBank/DDBJ whole genome shotgun (WGS) entry which is preliminary data.</text>
</comment>
<organism evidence="2 3">
    <name type="scientific">Nocardioides vastitatis</name>
    <dbReference type="NCBI Taxonomy" id="2568655"/>
    <lineage>
        <taxon>Bacteria</taxon>
        <taxon>Bacillati</taxon>
        <taxon>Actinomycetota</taxon>
        <taxon>Actinomycetes</taxon>
        <taxon>Propionibacteriales</taxon>
        <taxon>Nocardioidaceae</taxon>
        <taxon>Nocardioides</taxon>
    </lineage>
</organism>
<dbReference type="PANTHER" id="PTHR36440">
    <property type="entry name" value="PUTATIVE (AFU_ORTHOLOGUE AFUA_8G07350)-RELATED"/>
    <property type="match status" value="1"/>
</dbReference>
<evidence type="ECO:0000259" key="1">
    <source>
        <dbReference type="Pfam" id="PF07883"/>
    </source>
</evidence>
<dbReference type="Pfam" id="PF07883">
    <property type="entry name" value="Cupin_2"/>
    <property type="match status" value="1"/>
</dbReference>
<evidence type="ECO:0000313" key="2">
    <source>
        <dbReference type="EMBL" id="MFC5731074.1"/>
    </source>
</evidence>
<dbReference type="InterPro" id="IPR014710">
    <property type="entry name" value="RmlC-like_jellyroll"/>
</dbReference>